<feature type="transmembrane region" description="Helical" evidence="5">
    <location>
        <begin position="20"/>
        <end position="39"/>
    </location>
</feature>
<reference evidence="7" key="1">
    <citation type="journal article" date="2019" name="Int. J. Syst. Evol. Microbiol.">
        <title>The Global Catalogue of Microorganisms (GCM) 10K type strain sequencing project: providing services to taxonomists for standard genome sequencing and annotation.</title>
        <authorList>
            <consortium name="The Broad Institute Genomics Platform"/>
            <consortium name="The Broad Institute Genome Sequencing Center for Infectious Disease"/>
            <person name="Wu L."/>
            <person name="Ma J."/>
        </authorList>
    </citation>
    <scope>NUCLEOTIDE SEQUENCE [LARGE SCALE GENOMIC DNA]</scope>
    <source>
        <strain evidence="7">CCM 8875</strain>
    </source>
</reference>
<gene>
    <name evidence="6" type="ORF">ACFQ5P_16325</name>
</gene>
<keyword evidence="3 5" id="KW-1133">Transmembrane helix</keyword>
<dbReference type="EMBL" id="JBHTOQ010000036">
    <property type="protein sequence ID" value="MFD1482864.1"/>
    <property type="molecule type" value="Genomic_DNA"/>
</dbReference>
<dbReference type="PANTHER" id="PTHR20855">
    <property type="entry name" value="ADIPOR/PROGESTIN RECEPTOR-RELATED"/>
    <property type="match status" value="1"/>
</dbReference>
<evidence type="ECO:0000256" key="4">
    <source>
        <dbReference type="ARBA" id="ARBA00023136"/>
    </source>
</evidence>
<comment type="caution">
    <text evidence="6">The sequence shown here is derived from an EMBL/GenBank/DDBJ whole genome shotgun (WGS) entry which is preliminary data.</text>
</comment>
<dbReference type="Proteomes" id="UP001597302">
    <property type="component" value="Unassembled WGS sequence"/>
</dbReference>
<dbReference type="RefSeq" id="WP_131572543.1">
    <property type="nucleotide sequence ID" value="NZ_CBCSAJ010000001.1"/>
</dbReference>
<keyword evidence="2 5" id="KW-0812">Transmembrane</keyword>
<evidence type="ECO:0000313" key="6">
    <source>
        <dbReference type="EMBL" id="MFD1482864.1"/>
    </source>
</evidence>
<dbReference type="InterPro" id="IPR004254">
    <property type="entry name" value="AdipoR/HlyIII-related"/>
</dbReference>
<evidence type="ECO:0000256" key="3">
    <source>
        <dbReference type="ARBA" id="ARBA00022989"/>
    </source>
</evidence>
<evidence type="ECO:0000313" key="7">
    <source>
        <dbReference type="Proteomes" id="UP001597302"/>
    </source>
</evidence>
<keyword evidence="4 5" id="KW-0472">Membrane</keyword>
<proteinExistence type="predicted"/>
<dbReference type="Pfam" id="PF03006">
    <property type="entry name" value="HlyIII"/>
    <property type="match status" value="1"/>
</dbReference>
<comment type="subcellular location">
    <subcellularLocation>
        <location evidence="1">Membrane</location>
        <topology evidence="1">Multi-pass membrane protein</topology>
    </subcellularLocation>
</comment>
<keyword evidence="7" id="KW-1185">Reference proteome</keyword>
<name>A0ABW4E035_9RHOB</name>
<evidence type="ECO:0000256" key="2">
    <source>
        <dbReference type="ARBA" id="ARBA00022692"/>
    </source>
</evidence>
<evidence type="ECO:0000256" key="5">
    <source>
        <dbReference type="SAM" id="Phobius"/>
    </source>
</evidence>
<feature type="transmembrane region" description="Helical" evidence="5">
    <location>
        <begin position="139"/>
        <end position="159"/>
    </location>
</feature>
<protein>
    <submittedName>
        <fullName evidence="6">Hemolysin III family protein</fullName>
    </submittedName>
</protein>
<sequence>MNFSLPQRTGYSRSEIVSDFIVHAMGLTAALLAVPILILRTWSLDGGMSGVVGVSIYGTTLIAMILCSTLYNMTHPETWSHALQRMDHSAIYLKIAGTYTAFALLSPNPAGWFLVWIWACAALGAGLRSWAPDRWRGAAIGLYLVMGWSGAAAGAALFGEMSAGVFALILAGGILYTTGFAFYLWSRLPFHRTIWHLFVIVASAVFFTAVAAHALAGLPPPAP</sequence>
<accession>A0ABW4E035</accession>
<dbReference type="PANTHER" id="PTHR20855:SF3">
    <property type="entry name" value="LD03007P"/>
    <property type="match status" value="1"/>
</dbReference>
<feature type="transmembrane region" description="Helical" evidence="5">
    <location>
        <begin position="110"/>
        <end position="127"/>
    </location>
</feature>
<feature type="transmembrane region" description="Helical" evidence="5">
    <location>
        <begin position="165"/>
        <end position="185"/>
    </location>
</feature>
<feature type="transmembrane region" description="Helical" evidence="5">
    <location>
        <begin position="51"/>
        <end position="71"/>
    </location>
</feature>
<feature type="transmembrane region" description="Helical" evidence="5">
    <location>
        <begin position="197"/>
        <end position="216"/>
    </location>
</feature>
<evidence type="ECO:0000256" key="1">
    <source>
        <dbReference type="ARBA" id="ARBA00004141"/>
    </source>
</evidence>
<organism evidence="6 7">
    <name type="scientific">Paracoccus nototheniae</name>
    <dbReference type="NCBI Taxonomy" id="2489002"/>
    <lineage>
        <taxon>Bacteria</taxon>
        <taxon>Pseudomonadati</taxon>
        <taxon>Pseudomonadota</taxon>
        <taxon>Alphaproteobacteria</taxon>
        <taxon>Rhodobacterales</taxon>
        <taxon>Paracoccaceae</taxon>
        <taxon>Paracoccus</taxon>
    </lineage>
</organism>